<feature type="region of interest" description="Disordered" evidence="1">
    <location>
        <begin position="54"/>
        <end position="129"/>
    </location>
</feature>
<feature type="compositionally biased region" description="Pro residues" evidence="1">
    <location>
        <begin position="110"/>
        <end position="124"/>
    </location>
</feature>
<evidence type="ECO:0000313" key="3">
    <source>
        <dbReference type="Proteomes" id="UP000322225"/>
    </source>
</evidence>
<proteinExistence type="predicted"/>
<feature type="compositionally biased region" description="Basic and acidic residues" evidence="1">
    <location>
        <begin position="71"/>
        <end position="107"/>
    </location>
</feature>
<feature type="compositionally biased region" description="Basic and acidic residues" evidence="1">
    <location>
        <begin position="149"/>
        <end position="158"/>
    </location>
</feature>
<dbReference type="Pfam" id="PF08432">
    <property type="entry name" value="Vfa1"/>
    <property type="match status" value="1"/>
</dbReference>
<dbReference type="EMBL" id="CP144051">
    <property type="protein sequence ID" value="WWD15640.1"/>
    <property type="molecule type" value="Genomic_DNA"/>
</dbReference>
<evidence type="ECO:0000256" key="1">
    <source>
        <dbReference type="SAM" id="MobiDB-lite"/>
    </source>
</evidence>
<gene>
    <name evidence="2" type="ORF">CI109_100062</name>
</gene>
<dbReference type="PANTHER" id="PTHR28218:SF1">
    <property type="entry name" value="VPS4-ASSOCIATED PROTEIN 1"/>
    <property type="match status" value="1"/>
</dbReference>
<dbReference type="GO" id="GO:0005768">
    <property type="term" value="C:endosome"/>
    <property type="evidence" value="ECO:0007669"/>
    <property type="project" value="TreeGrafter"/>
</dbReference>
<organism evidence="2 3">
    <name type="scientific">Kwoniella shandongensis</name>
    <dbReference type="NCBI Taxonomy" id="1734106"/>
    <lineage>
        <taxon>Eukaryota</taxon>
        <taxon>Fungi</taxon>
        <taxon>Dikarya</taxon>
        <taxon>Basidiomycota</taxon>
        <taxon>Agaricomycotina</taxon>
        <taxon>Tremellomycetes</taxon>
        <taxon>Tremellales</taxon>
        <taxon>Cryptococcaceae</taxon>
        <taxon>Kwoniella</taxon>
    </lineage>
</organism>
<dbReference type="PANTHER" id="PTHR28218">
    <property type="entry name" value="VPS4-ASSOCIATED PROTEIN 1"/>
    <property type="match status" value="1"/>
</dbReference>
<feature type="region of interest" description="Disordered" evidence="1">
    <location>
        <begin position="149"/>
        <end position="169"/>
    </location>
</feature>
<protein>
    <recommendedName>
        <fullName evidence="4">DUF1742-domain-containing protein</fullName>
    </recommendedName>
</protein>
<dbReference type="AlphaFoldDB" id="A0AAJ8MTL3"/>
<sequence>MTSPPTTVFQNIYYERKTATPRPCYICHRPTQTVLATIKTEDFLYTCETHLSDPASPIAPPISTTPTPTPEEIRKVVADYKSRQKKDTKDPKDEKDTDKDNEKEETKSPSTPPIPVVATPPAPAAPTHKKYTLHRAIFEMRKNELKKKEMGVKAREVGKGLPQVPRTAF</sequence>
<dbReference type="RefSeq" id="XP_065822789.1">
    <property type="nucleotide sequence ID" value="XM_065966717.1"/>
</dbReference>
<dbReference type="GeneID" id="43591256"/>
<evidence type="ECO:0008006" key="4">
    <source>
        <dbReference type="Google" id="ProtNLM"/>
    </source>
</evidence>
<name>A0AAJ8MTL3_9TREE</name>
<dbReference type="GO" id="GO:0007034">
    <property type="term" value="P:vacuolar transport"/>
    <property type="evidence" value="ECO:0007669"/>
    <property type="project" value="TreeGrafter"/>
</dbReference>
<accession>A0AAJ8MTL3</accession>
<dbReference type="InterPro" id="IPR013640">
    <property type="entry name" value="Vfa1"/>
</dbReference>
<dbReference type="Proteomes" id="UP000322225">
    <property type="component" value="Chromosome 1"/>
</dbReference>
<reference evidence="2" key="2">
    <citation type="submission" date="2024-01" db="EMBL/GenBank/DDBJ databases">
        <title>Comparative genomics of Cryptococcus and Kwoniella reveals pathogenesis evolution and contrasting modes of karyotype evolution via chromosome fusion or intercentromeric recombination.</title>
        <authorList>
            <person name="Coelho M.A."/>
            <person name="David-Palma M."/>
            <person name="Shea T."/>
            <person name="Bowers K."/>
            <person name="McGinley-Smith S."/>
            <person name="Mohammad A.W."/>
            <person name="Gnirke A."/>
            <person name="Yurkov A.M."/>
            <person name="Nowrousian M."/>
            <person name="Sun S."/>
            <person name="Cuomo C.A."/>
            <person name="Heitman J."/>
        </authorList>
    </citation>
    <scope>NUCLEOTIDE SEQUENCE</scope>
    <source>
        <strain evidence="2">CBS 12478</strain>
    </source>
</reference>
<keyword evidence="3" id="KW-1185">Reference proteome</keyword>
<reference evidence="2" key="1">
    <citation type="submission" date="2017-08" db="EMBL/GenBank/DDBJ databases">
        <authorList>
            <person name="Cuomo C."/>
            <person name="Billmyre B."/>
            <person name="Heitman J."/>
        </authorList>
    </citation>
    <scope>NUCLEOTIDE SEQUENCE</scope>
    <source>
        <strain evidence="2">CBS 12478</strain>
    </source>
</reference>
<evidence type="ECO:0000313" key="2">
    <source>
        <dbReference type="EMBL" id="WWD15640.1"/>
    </source>
</evidence>
<dbReference type="KEGG" id="ksn:43591256"/>